<organism evidence="2 3">
    <name type="scientific">Thiocapsa imhoffii</name>
    <dbReference type="NCBI Taxonomy" id="382777"/>
    <lineage>
        <taxon>Bacteria</taxon>
        <taxon>Pseudomonadati</taxon>
        <taxon>Pseudomonadota</taxon>
        <taxon>Gammaproteobacteria</taxon>
        <taxon>Chromatiales</taxon>
        <taxon>Chromatiaceae</taxon>
        <taxon>Thiocapsa</taxon>
    </lineage>
</organism>
<keyword evidence="1" id="KW-0472">Membrane</keyword>
<reference evidence="2 3" key="1">
    <citation type="journal article" date="2020" name="Microorganisms">
        <title>Osmotic Adaptation and Compatible Solute Biosynthesis of Phototrophic Bacteria as Revealed from Genome Analyses.</title>
        <authorList>
            <person name="Imhoff J.F."/>
            <person name="Rahn T."/>
            <person name="Kunzel S."/>
            <person name="Keller A."/>
            <person name="Neulinger S.C."/>
        </authorList>
    </citation>
    <scope>NUCLEOTIDE SEQUENCE [LARGE SCALE GENOMIC DNA]</scope>
    <source>
        <strain evidence="2 3">DSM 21303</strain>
    </source>
</reference>
<protein>
    <submittedName>
        <fullName evidence="2">Uncharacterized protein</fullName>
    </submittedName>
</protein>
<comment type="caution">
    <text evidence="2">The sequence shown here is derived from an EMBL/GenBank/DDBJ whole genome shotgun (WGS) entry which is preliminary data.</text>
</comment>
<evidence type="ECO:0000313" key="3">
    <source>
        <dbReference type="Proteomes" id="UP001138802"/>
    </source>
</evidence>
<dbReference type="Proteomes" id="UP001138802">
    <property type="component" value="Unassembled WGS sequence"/>
</dbReference>
<evidence type="ECO:0000313" key="2">
    <source>
        <dbReference type="EMBL" id="MBK1643967.1"/>
    </source>
</evidence>
<evidence type="ECO:0000256" key="1">
    <source>
        <dbReference type="SAM" id="Phobius"/>
    </source>
</evidence>
<name>A0A9X1B7R4_9GAMM</name>
<feature type="transmembrane region" description="Helical" evidence="1">
    <location>
        <begin position="329"/>
        <end position="349"/>
    </location>
</feature>
<feature type="transmembrane region" description="Helical" evidence="1">
    <location>
        <begin position="12"/>
        <end position="30"/>
    </location>
</feature>
<dbReference type="AlphaFoldDB" id="A0A9X1B7R4"/>
<dbReference type="EMBL" id="NRSD01000003">
    <property type="protein sequence ID" value="MBK1643967.1"/>
    <property type="molecule type" value="Genomic_DNA"/>
</dbReference>
<gene>
    <name evidence="2" type="ORF">CKO25_04695</name>
</gene>
<accession>A0A9X1B7R4</accession>
<proteinExistence type="predicted"/>
<keyword evidence="3" id="KW-1185">Reference proteome</keyword>
<keyword evidence="1" id="KW-1133">Transmembrane helix</keyword>
<sequence>MATHALSHRRFILLCVLLCAGALLLVGFLLPDVERLVRADLPDETHVTVLARGDGDTLLAATQVGTIWRLKHGVWRQERTDLAGHLVLALGGDVDRMPIGTASGLLMEHAVGPIPGDPRVSDLLVWGDALLAATGAGLWVAVGDTWSQPLADRNLYRLIAQPGPDETILHAGTIGDGVYSAPARTLTQSWQPNSLALPHGVKILSFAVTAFGPVLAGTDQGLFWQSAPGTSWRVLDPQLHGRRILALFCEPIVMNDGQQRLWIGGDAGLVSVDLLMRDGRLLAAGVPRVYPPLWEPLRAGVSWIQPSPDGLVISAGALYRLQSVRPPGWFRFPLAAIILVVAVGGWWWLNPPSESGDSAR</sequence>
<keyword evidence="1" id="KW-0812">Transmembrane</keyword>